<evidence type="ECO:0000256" key="1">
    <source>
        <dbReference type="ARBA" id="ARBA00022443"/>
    </source>
</evidence>
<feature type="region of interest" description="Disordered" evidence="3">
    <location>
        <begin position="58"/>
        <end position="96"/>
    </location>
</feature>
<dbReference type="Gene3D" id="2.30.30.40">
    <property type="entry name" value="SH3 Domains"/>
    <property type="match status" value="1"/>
</dbReference>
<evidence type="ECO:0000256" key="2">
    <source>
        <dbReference type="PROSITE-ProRule" id="PRU00192"/>
    </source>
</evidence>
<keyword evidence="4" id="KW-1133">Transmembrane helix</keyword>
<reference evidence="6 7" key="1">
    <citation type="journal article" date="2022" name="DNA Res.">
        <title>Genome analysis of five recently described species of the CUG-Ser clade uncovers Candida theae as a new hybrid lineage with pathogenic potential in the Candida parapsilosis species complex.</title>
        <authorList>
            <person name="Mixao V."/>
            <person name="Del Olmo V."/>
            <person name="Hegedusova E."/>
            <person name="Saus E."/>
            <person name="Pryszcz L."/>
            <person name="Cillingova A."/>
            <person name="Nosek J."/>
            <person name="Gabaldon T."/>
        </authorList>
    </citation>
    <scope>NUCLEOTIDE SEQUENCE [LARGE SCALE GENOMIC DNA]</scope>
    <source>
        <strain evidence="6 7">CBS 12239</strain>
    </source>
</reference>
<accession>A0AAD5BGJ3</accession>
<proteinExistence type="predicted"/>
<dbReference type="PROSITE" id="PS50002">
    <property type="entry name" value="SH3"/>
    <property type="match status" value="1"/>
</dbReference>
<comment type="caution">
    <text evidence="6">The sequence shown here is derived from an EMBL/GenBank/DDBJ whole genome shotgun (WGS) entry which is preliminary data.</text>
</comment>
<dbReference type="GO" id="GO:0030447">
    <property type="term" value="P:filamentous growth"/>
    <property type="evidence" value="ECO:0007669"/>
    <property type="project" value="UniProtKB-ARBA"/>
</dbReference>
<dbReference type="InterPro" id="IPR036028">
    <property type="entry name" value="SH3-like_dom_sf"/>
</dbReference>
<sequence length="374" mass="41301">MSPTNDATLIMTLTRTATLSSESSDSNGAYLSWAVSTLTTQMVVSSAVTYSISPTATTTQKRTTLQSAPTPTSSLSPTTSLESRQSSSPSASHISTSAASDISSGLQFNDIPTSNSTQVGVAVGVPIAIFAVFFVAMAVWYFLRLRRSKREFNQDNVVTTSAKPILSNQNYSRPSWETLTEKPYPVVFSPTNYLHPDKEYQVYEQHQPHQASNLKQQLNRLSRLWPARDKEQELSSQEQPSLLKRMSVMTPVFLKKFNISNGSGANREVIKSQVLDVAGSKGPNYIASNNEPHFGLKTVGNRQASSRMNMYTVTTPYTKSLDDELTIRIGDKCTLLEKYSDGWCKIRLSRKNGIELDDSEQKIGLVPLMCLEGI</sequence>
<dbReference type="GeneID" id="76149843"/>
<keyword evidence="4" id="KW-0812">Transmembrane</keyword>
<dbReference type="EMBL" id="JAIHNG010000078">
    <property type="protein sequence ID" value="KAI5961282.1"/>
    <property type="molecule type" value="Genomic_DNA"/>
</dbReference>
<evidence type="ECO:0000256" key="3">
    <source>
        <dbReference type="SAM" id="MobiDB-lite"/>
    </source>
</evidence>
<evidence type="ECO:0000313" key="7">
    <source>
        <dbReference type="Proteomes" id="UP001204833"/>
    </source>
</evidence>
<dbReference type="RefSeq" id="XP_051609711.1">
    <property type="nucleotide sequence ID" value="XM_051751026.1"/>
</dbReference>
<name>A0AAD5BGJ3_9ASCO</name>
<feature type="domain" description="SH3" evidence="5">
    <location>
        <begin position="306"/>
        <end position="374"/>
    </location>
</feature>
<gene>
    <name evidence="6" type="ORF">KGF57_001784</name>
</gene>
<evidence type="ECO:0000313" key="6">
    <source>
        <dbReference type="EMBL" id="KAI5961282.1"/>
    </source>
</evidence>
<dbReference type="Proteomes" id="UP001204833">
    <property type="component" value="Unassembled WGS sequence"/>
</dbReference>
<keyword evidence="1 2" id="KW-0728">SH3 domain</keyword>
<dbReference type="Pfam" id="PF00018">
    <property type="entry name" value="SH3_1"/>
    <property type="match status" value="1"/>
</dbReference>
<protein>
    <submittedName>
        <fullName evidence="6">FUS1</fullName>
    </submittedName>
</protein>
<organism evidence="6 7">
    <name type="scientific">Candida theae</name>
    <dbReference type="NCBI Taxonomy" id="1198502"/>
    <lineage>
        <taxon>Eukaryota</taxon>
        <taxon>Fungi</taxon>
        <taxon>Dikarya</taxon>
        <taxon>Ascomycota</taxon>
        <taxon>Saccharomycotina</taxon>
        <taxon>Pichiomycetes</taxon>
        <taxon>Debaryomycetaceae</taxon>
        <taxon>Candida/Lodderomyces clade</taxon>
        <taxon>Candida</taxon>
    </lineage>
</organism>
<dbReference type="SUPFAM" id="SSF50044">
    <property type="entry name" value="SH3-domain"/>
    <property type="match status" value="1"/>
</dbReference>
<evidence type="ECO:0000256" key="4">
    <source>
        <dbReference type="SAM" id="Phobius"/>
    </source>
</evidence>
<dbReference type="InterPro" id="IPR001452">
    <property type="entry name" value="SH3_domain"/>
</dbReference>
<keyword evidence="7" id="KW-1185">Reference proteome</keyword>
<feature type="transmembrane region" description="Helical" evidence="4">
    <location>
        <begin position="119"/>
        <end position="143"/>
    </location>
</feature>
<keyword evidence="4" id="KW-0472">Membrane</keyword>
<evidence type="ECO:0000259" key="5">
    <source>
        <dbReference type="PROSITE" id="PS50002"/>
    </source>
</evidence>
<dbReference type="AlphaFoldDB" id="A0AAD5BGJ3"/>